<keyword evidence="2" id="KW-0689">Ribosomal protein</keyword>
<dbReference type="Gene3D" id="3.30.1330.30">
    <property type="match status" value="1"/>
</dbReference>
<dbReference type="Proteomes" id="UP000194003">
    <property type="component" value="Unassembled WGS sequence"/>
</dbReference>
<dbReference type="AlphaFoldDB" id="A0A1Y2K208"/>
<keyword evidence="2" id="KW-0687">Ribonucleoprotein</keyword>
<protein>
    <submittedName>
        <fullName evidence="2">Putative 50S ribosomal protein L7AE</fullName>
    </submittedName>
</protein>
<comment type="caution">
    <text evidence="2">The sequence shown here is derived from an EMBL/GenBank/DDBJ whole genome shotgun (WGS) entry which is preliminary data.</text>
</comment>
<sequence length="206" mass="22221">MLRFVVDPVGRLTEDLNGKLPGRGIHVLPTRANITALLKRRGLFAKLLAPGVELQTPTAEELLTRLETALLRRLSDGVGLAKRAGALRLGLRELEEALTASSPTQPVLTLLAADTARHTREKWLRLVRHWPQSIRLEASDRLTVGAACGRAEVAVIAVIGAGPARRIEADVTRWILFSGVGAVLDDEAVEAALQAPRSEASLPETD</sequence>
<organism evidence="2 3">
    <name type="scientific">Magnetofaba australis IT-1</name>
    <dbReference type="NCBI Taxonomy" id="1434232"/>
    <lineage>
        <taxon>Bacteria</taxon>
        <taxon>Pseudomonadati</taxon>
        <taxon>Pseudomonadota</taxon>
        <taxon>Magnetococcia</taxon>
        <taxon>Magnetococcales</taxon>
        <taxon>Magnetococcaceae</taxon>
        <taxon>Magnetofaba</taxon>
    </lineage>
</organism>
<dbReference type="EMBL" id="LVJN01000021">
    <property type="protein sequence ID" value="OSM00361.1"/>
    <property type="molecule type" value="Genomic_DNA"/>
</dbReference>
<dbReference type="InterPro" id="IPR035931">
    <property type="entry name" value="YlxR-like_sf"/>
</dbReference>
<feature type="domain" description="YlxR" evidence="1">
    <location>
        <begin position="1"/>
        <end position="47"/>
    </location>
</feature>
<proteinExistence type="predicted"/>
<reference evidence="2 3" key="1">
    <citation type="journal article" date="2016" name="BMC Genomics">
        <title>Combined genomic and structural analyses of a cultured magnetotactic bacterium reveals its niche adaptation to a dynamic environment.</title>
        <authorList>
            <person name="Araujo A.C."/>
            <person name="Morillo V."/>
            <person name="Cypriano J."/>
            <person name="Teixeira L.C."/>
            <person name="Leao P."/>
            <person name="Lyra S."/>
            <person name="Almeida L.G."/>
            <person name="Bazylinski D.A."/>
            <person name="Vasconcellos A.T."/>
            <person name="Abreu F."/>
            <person name="Lins U."/>
        </authorList>
    </citation>
    <scope>NUCLEOTIDE SEQUENCE [LARGE SCALE GENOMIC DNA]</scope>
    <source>
        <strain evidence="2 3">IT-1</strain>
    </source>
</reference>
<dbReference type="InterPro" id="IPR007393">
    <property type="entry name" value="YlxR_dom"/>
</dbReference>
<accession>A0A1Y2K208</accession>
<dbReference type="InterPro" id="IPR029064">
    <property type="entry name" value="Ribosomal_eL30-like_sf"/>
</dbReference>
<dbReference type="STRING" id="1434232.MAIT1_00862"/>
<gene>
    <name evidence="2" type="ORF">MAIT1_00862</name>
</gene>
<dbReference type="Pfam" id="PF04296">
    <property type="entry name" value="YlxR"/>
    <property type="match status" value="1"/>
</dbReference>
<evidence type="ECO:0000313" key="2">
    <source>
        <dbReference type="EMBL" id="OSM00361.1"/>
    </source>
</evidence>
<dbReference type="SUPFAM" id="SSF55315">
    <property type="entry name" value="L30e-like"/>
    <property type="match status" value="1"/>
</dbReference>
<keyword evidence="3" id="KW-1185">Reference proteome</keyword>
<dbReference type="GO" id="GO:0005840">
    <property type="term" value="C:ribosome"/>
    <property type="evidence" value="ECO:0007669"/>
    <property type="project" value="UniProtKB-KW"/>
</dbReference>
<dbReference type="Gene3D" id="3.30.1230.10">
    <property type="entry name" value="YlxR-like"/>
    <property type="match status" value="1"/>
</dbReference>
<name>A0A1Y2K208_9PROT</name>
<dbReference type="SUPFAM" id="SSF64376">
    <property type="entry name" value="YlxR-like"/>
    <property type="match status" value="1"/>
</dbReference>
<evidence type="ECO:0000259" key="1">
    <source>
        <dbReference type="Pfam" id="PF04296"/>
    </source>
</evidence>
<evidence type="ECO:0000313" key="3">
    <source>
        <dbReference type="Proteomes" id="UP000194003"/>
    </source>
</evidence>